<name>A0ACC3MBQ5_9PEZI</name>
<proteinExistence type="predicted"/>
<organism evidence="1 2">
    <name type="scientific">Vermiconidia calcicola</name>
    <dbReference type="NCBI Taxonomy" id="1690605"/>
    <lineage>
        <taxon>Eukaryota</taxon>
        <taxon>Fungi</taxon>
        <taxon>Dikarya</taxon>
        <taxon>Ascomycota</taxon>
        <taxon>Pezizomycotina</taxon>
        <taxon>Dothideomycetes</taxon>
        <taxon>Dothideomycetidae</taxon>
        <taxon>Mycosphaerellales</taxon>
        <taxon>Extremaceae</taxon>
        <taxon>Vermiconidia</taxon>
    </lineage>
</organism>
<dbReference type="EMBL" id="JAUTXU010000392">
    <property type="protein sequence ID" value="KAK3681877.1"/>
    <property type="molecule type" value="Genomic_DNA"/>
</dbReference>
<evidence type="ECO:0000313" key="1">
    <source>
        <dbReference type="EMBL" id="KAK3681877.1"/>
    </source>
</evidence>
<comment type="caution">
    <text evidence="1">The sequence shown here is derived from an EMBL/GenBank/DDBJ whole genome shotgun (WGS) entry which is preliminary data.</text>
</comment>
<sequence length="297" mass="32524">MVQVIADMFFLHERGFWMGAYFTMYFSGAFLSPIASGNIAARYGWRSFFWLTVALATFATVLLVFAFPETKWHRETINHSGGKDIKSDGNERNANGSDASSEAGAGGPAVGKGKPGKRQFLTVQKPGGPFWRHVIRDLTMPVIVFFNTIILWSALMLAGPADLFLLFSLTQSGLPALIPFVCFFVISHIVGAVGYTHAWPWEVIITRGFGFSGLAVTSIPAISITYALDCYKPVAGEIMVVGTVMKNVLGFCLSYSLPQTSRAFGQQHTLVYLRLDDKTRTAMPDASSDATLTQDHV</sequence>
<evidence type="ECO:0000313" key="2">
    <source>
        <dbReference type="Proteomes" id="UP001281147"/>
    </source>
</evidence>
<keyword evidence="2" id="KW-1185">Reference proteome</keyword>
<dbReference type="Proteomes" id="UP001281147">
    <property type="component" value="Unassembled WGS sequence"/>
</dbReference>
<accession>A0ACC3MBQ5</accession>
<gene>
    <name evidence="1" type="ORF">LTR37_020807</name>
</gene>
<protein>
    <submittedName>
        <fullName evidence="1">Uncharacterized protein</fullName>
    </submittedName>
</protein>
<reference evidence="1" key="1">
    <citation type="submission" date="2023-07" db="EMBL/GenBank/DDBJ databases">
        <title>Black Yeasts Isolated from many extreme environments.</title>
        <authorList>
            <person name="Coleine C."/>
            <person name="Stajich J.E."/>
            <person name="Selbmann L."/>
        </authorList>
    </citation>
    <scope>NUCLEOTIDE SEQUENCE</scope>
    <source>
        <strain evidence="1">CCFEE 5714</strain>
    </source>
</reference>